<dbReference type="PROSITE" id="PS50082">
    <property type="entry name" value="WD_REPEATS_2"/>
    <property type="match status" value="2"/>
</dbReference>
<proteinExistence type="predicted"/>
<dbReference type="PANTHER" id="PTHR19879:SF9">
    <property type="entry name" value="TRANSCRIPTION INITIATION FACTOR TFIID SUBUNIT 5"/>
    <property type="match status" value="1"/>
</dbReference>
<evidence type="ECO:0000256" key="3">
    <source>
        <dbReference type="PROSITE-ProRule" id="PRU00221"/>
    </source>
</evidence>
<dbReference type="InterPro" id="IPR015943">
    <property type="entry name" value="WD40/YVTN_repeat-like_dom_sf"/>
</dbReference>
<dbReference type="AlphaFoldDB" id="A0A6A6E4Q5"/>
<dbReference type="SMART" id="SM00320">
    <property type="entry name" value="WD40"/>
    <property type="match status" value="2"/>
</dbReference>
<dbReference type="InterPro" id="IPR001680">
    <property type="entry name" value="WD40_rpt"/>
</dbReference>
<dbReference type="Gene3D" id="2.130.10.10">
    <property type="entry name" value="YVTN repeat-like/Quinoprotein amine dehydrogenase"/>
    <property type="match status" value="1"/>
</dbReference>
<dbReference type="EMBL" id="ML994636">
    <property type="protein sequence ID" value="KAF2184846.1"/>
    <property type="molecule type" value="Genomic_DNA"/>
</dbReference>
<dbReference type="Proteomes" id="UP000800200">
    <property type="component" value="Unassembled WGS sequence"/>
</dbReference>
<evidence type="ECO:0000256" key="1">
    <source>
        <dbReference type="ARBA" id="ARBA00022574"/>
    </source>
</evidence>
<dbReference type="OrthoDB" id="3782602at2759"/>
<evidence type="ECO:0000313" key="4">
    <source>
        <dbReference type="EMBL" id="KAF2184846.1"/>
    </source>
</evidence>
<feature type="repeat" description="WD" evidence="3">
    <location>
        <begin position="77"/>
        <end position="99"/>
    </location>
</feature>
<name>A0A6A6E4Q5_9PEZI</name>
<dbReference type="PROSITE" id="PS50294">
    <property type="entry name" value="WD_REPEATS_REGION"/>
    <property type="match status" value="2"/>
</dbReference>
<dbReference type="PROSITE" id="PS00678">
    <property type="entry name" value="WD_REPEATS_1"/>
    <property type="match status" value="1"/>
</dbReference>
<keyword evidence="5" id="KW-1185">Reference proteome</keyword>
<reference evidence="4" key="1">
    <citation type="journal article" date="2020" name="Stud. Mycol.">
        <title>101 Dothideomycetes genomes: a test case for predicting lifestyles and emergence of pathogens.</title>
        <authorList>
            <person name="Haridas S."/>
            <person name="Albert R."/>
            <person name="Binder M."/>
            <person name="Bloem J."/>
            <person name="Labutti K."/>
            <person name="Salamov A."/>
            <person name="Andreopoulos B."/>
            <person name="Baker S."/>
            <person name="Barry K."/>
            <person name="Bills G."/>
            <person name="Bluhm B."/>
            <person name="Cannon C."/>
            <person name="Castanera R."/>
            <person name="Culley D."/>
            <person name="Daum C."/>
            <person name="Ezra D."/>
            <person name="Gonzalez J."/>
            <person name="Henrissat B."/>
            <person name="Kuo A."/>
            <person name="Liang C."/>
            <person name="Lipzen A."/>
            <person name="Lutzoni F."/>
            <person name="Magnuson J."/>
            <person name="Mondo S."/>
            <person name="Nolan M."/>
            <person name="Ohm R."/>
            <person name="Pangilinan J."/>
            <person name="Park H.-J."/>
            <person name="Ramirez L."/>
            <person name="Alfaro M."/>
            <person name="Sun H."/>
            <person name="Tritt A."/>
            <person name="Yoshinaga Y."/>
            <person name="Zwiers L.-H."/>
            <person name="Turgeon B."/>
            <person name="Goodwin S."/>
            <person name="Spatafora J."/>
            <person name="Crous P."/>
            <person name="Grigoriev I."/>
        </authorList>
    </citation>
    <scope>NUCLEOTIDE SEQUENCE</scope>
    <source>
        <strain evidence="4">CBS 207.26</strain>
    </source>
</reference>
<feature type="non-terminal residue" evidence="4">
    <location>
        <position position="1"/>
    </location>
</feature>
<gene>
    <name evidence="4" type="ORF">K469DRAFT_578063</name>
</gene>
<keyword evidence="1 3" id="KW-0853">WD repeat</keyword>
<dbReference type="Pfam" id="PF00400">
    <property type="entry name" value="WD40"/>
    <property type="match status" value="2"/>
</dbReference>
<dbReference type="SUPFAM" id="SSF50978">
    <property type="entry name" value="WD40 repeat-like"/>
    <property type="match status" value="1"/>
</dbReference>
<organism evidence="4 5">
    <name type="scientific">Zopfia rhizophila CBS 207.26</name>
    <dbReference type="NCBI Taxonomy" id="1314779"/>
    <lineage>
        <taxon>Eukaryota</taxon>
        <taxon>Fungi</taxon>
        <taxon>Dikarya</taxon>
        <taxon>Ascomycota</taxon>
        <taxon>Pezizomycotina</taxon>
        <taxon>Dothideomycetes</taxon>
        <taxon>Dothideomycetes incertae sedis</taxon>
        <taxon>Zopfiaceae</taxon>
        <taxon>Zopfia</taxon>
    </lineage>
</organism>
<feature type="repeat" description="WD" evidence="3">
    <location>
        <begin position="35"/>
        <end position="76"/>
    </location>
</feature>
<keyword evidence="2" id="KW-0677">Repeat</keyword>
<evidence type="ECO:0000313" key="5">
    <source>
        <dbReference type="Proteomes" id="UP000800200"/>
    </source>
</evidence>
<protein>
    <submittedName>
        <fullName evidence="4">Uncharacterized protein</fullName>
    </submittedName>
</protein>
<dbReference type="InterPro" id="IPR019775">
    <property type="entry name" value="WD40_repeat_CS"/>
</dbReference>
<evidence type="ECO:0000256" key="2">
    <source>
        <dbReference type="ARBA" id="ARBA00022737"/>
    </source>
</evidence>
<accession>A0A6A6E4Q5</accession>
<dbReference type="InterPro" id="IPR036322">
    <property type="entry name" value="WD40_repeat_dom_sf"/>
</dbReference>
<dbReference type="PANTHER" id="PTHR19879">
    <property type="entry name" value="TRANSCRIPTION INITIATION FACTOR TFIID"/>
    <property type="match status" value="1"/>
</dbReference>
<sequence>ILENAPLQIYSSALIFAPEASIVRKAFVNEMPGILKGYTTSVTAVAFSPDGQLVASALDDSMVWVWEASTGSCRSVLKGHTNPVSAVAFSPDSQHIQTN</sequence>